<gene>
    <name evidence="8" type="ORF">CYMTET_20390</name>
</gene>
<reference evidence="8 9" key="1">
    <citation type="journal article" date="2015" name="Genome Biol. Evol.">
        <title>Comparative Genomics of a Bacterivorous Green Alga Reveals Evolutionary Causalities and Consequences of Phago-Mixotrophic Mode of Nutrition.</title>
        <authorList>
            <person name="Burns J.A."/>
            <person name="Paasch A."/>
            <person name="Narechania A."/>
            <person name="Kim E."/>
        </authorList>
    </citation>
    <scope>NUCLEOTIDE SEQUENCE [LARGE SCALE GENOMIC DNA]</scope>
    <source>
        <strain evidence="8 9">PLY_AMNH</strain>
    </source>
</reference>
<comment type="pathway">
    <text evidence="1 7">Cofactor biosynthesis; riboflavin biosynthesis; riboflavin from 2-hydroxy-3-oxobutyl phosphate and 5-amino-6-(D-ribitylamino)uracil: step 1/2.</text>
</comment>
<keyword evidence="9" id="KW-1185">Reference proteome</keyword>
<evidence type="ECO:0000256" key="6">
    <source>
        <dbReference type="ARBA" id="ARBA00048785"/>
    </source>
</evidence>
<dbReference type="PANTHER" id="PTHR21058">
    <property type="entry name" value="6,7-DIMETHYL-8-RIBITYLLUMAZINE SYNTHASE DMRL SYNTHASE LUMAZINE SYNTHASE"/>
    <property type="match status" value="1"/>
</dbReference>
<keyword evidence="5 7" id="KW-0808">Transferase</keyword>
<dbReference type="Pfam" id="PF00885">
    <property type="entry name" value="DMRL_synthase"/>
    <property type="match status" value="1"/>
</dbReference>
<comment type="caution">
    <text evidence="8">The sequence shown here is derived from an EMBL/GenBank/DDBJ whole genome shotgun (WGS) entry which is preliminary data.</text>
</comment>
<dbReference type="InterPro" id="IPR036467">
    <property type="entry name" value="LS/RS_sf"/>
</dbReference>
<dbReference type="InterPro" id="IPR002180">
    <property type="entry name" value="LS/RS"/>
</dbReference>
<comment type="similarity">
    <text evidence="2 7">Belongs to the DMRL synthase family.</text>
</comment>
<evidence type="ECO:0000256" key="7">
    <source>
        <dbReference type="RuleBase" id="RU003795"/>
    </source>
</evidence>
<dbReference type="Gene3D" id="3.40.50.960">
    <property type="entry name" value="Lumazine/riboflavin synthase"/>
    <property type="match status" value="1"/>
</dbReference>
<dbReference type="PANTHER" id="PTHR21058:SF0">
    <property type="entry name" value="6,7-DIMETHYL-8-RIBITYLLUMAZINE SYNTHASE"/>
    <property type="match status" value="1"/>
</dbReference>
<evidence type="ECO:0000256" key="5">
    <source>
        <dbReference type="ARBA" id="ARBA00022679"/>
    </source>
</evidence>
<dbReference type="AlphaFoldDB" id="A0AAE0G455"/>
<evidence type="ECO:0000256" key="1">
    <source>
        <dbReference type="ARBA" id="ARBA00004917"/>
    </source>
</evidence>
<evidence type="ECO:0000313" key="9">
    <source>
        <dbReference type="Proteomes" id="UP001190700"/>
    </source>
</evidence>
<dbReference type="GO" id="GO:0009349">
    <property type="term" value="C:riboflavin synthase complex"/>
    <property type="evidence" value="ECO:0007669"/>
    <property type="project" value="UniProtKB-UniRule"/>
</dbReference>
<evidence type="ECO:0000313" key="8">
    <source>
        <dbReference type="EMBL" id="KAK3271252.1"/>
    </source>
</evidence>
<evidence type="ECO:0000256" key="2">
    <source>
        <dbReference type="ARBA" id="ARBA00007424"/>
    </source>
</evidence>
<organism evidence="8 9">
    <name type="scientific">Cymbomonas tetramitiformis</name>
    <dbReference type="NCBI Taxonomy" id="36881"/>
    <lineage>
        <taxon>Eukaryota</taxon>
        <taxon>Viridiplantae</taxon>
        <taxon>Chlorophyta</taxon>
        <taxon>Pyramimonadophyceae</taxon>
        <taxon>Pyramimonadales</taxon>
        <taxon>Pyramimonadaceae</taxon>
        <taxon>Cymbomonas</taxon>
    </lineage>
</organism>
<evidence type="ECO:0000256" key="4">
    <source>
        <dbReference type="ARBA" id="ARBA00022619"/>
    </source>
</evidence>
<dbReference type="NCBIfam" id="TIGR00114">
    <property type="entry name" value="lumazine-synth"/>
    <property type="match status" value="1"/>
</dbReference>
<dbReference type="GO" id="GO:0009231">
    <property type="term" value="P:riboflavin biosynthetic process"/>
    <property type="evidence" value="ECO:0007669"/>
    <property type="project" value="UniProtKB-KW"/>
</dbReference>
<name>A0AAE0G455_9CHLO</name>
<comment type="catalytic activity">
    <reaction evidence="6 7">
        <text>(2S)-2-hydroxy-3-oxobutyl phosphate + 5-amino-6-(D-ribitylamino)uracil = 6,7-dimethyl-8-(1-D-ribityl)lumazine + phosphate + 2 H2O + H(+)</text>
        <dbReference type="Rhea" id="RHEA:26152"/>
        <dbReference type="ChEBI" id="CHEBI:15377"/>
        <dbReference type="ChEBI" id="CHEBI:15378"/>
        <dbReference type="ChEBI" id="CHEBI:15934"/>
        <dbReference type="ChEBI" id="CHEBI:43474"/>
        <dbReference type="ChEBI" id="CHEBI:58201"/>
        <dbReference type="ChEBI" id="CHEBI:58830"/>
        <dbReference type="EC" id="2.5.1.78"/>
    </reaction>
</comment>
<accession>A0AAE0G455</accession>
<dbReference type="InterPro" id="IPR034964">
    <property type="entry name" value="LS"/>
</dbReference>
<evidence type="ECO:0000256" key="3">
    <source>
        <dbReference type="ARBA" id="ARBA00012664"/>
    </source>
</evidence>
<dbReference type="EMBL" id="LGRX02009911">
    <property type="protein sequence ID" value="KAK3271252.1"/>
    <property type="molecule type" value="Genomic_DNA"/>
</dbReference>
<keyword evidence="4 7" id="KW-0686">Riboflavin biosynthesis</keyword>
<dbReference type="Proteomes" id="UP001190700">
    <property type="component" value="Unassembled WGS sequence"/>
</dbReference>
<comment type="function">
    <text evidence="7">Catalyzes the formation of 6,7-dimethyl-8-ribityllumazine by condensation of 5-amino-6-(D-ribitylamino)uracil with 3,4-dihydroxy-2-butanone 4-phosphate. This is the penultimate step in the biosynthesis of riboflavin.</text>
</comment>
<dbReference type="SUPFAM" id="SSF52121">
    <property type="entry name" value="Lumazine synthase"/>
    <property type="match status" value="1"/>
</dbReference>
<dbReference type="EC" id="2.5.1.78" evidence="3 7"/>
<proteinExistence type="inferred from homology"/>
<dbReference type="GO" id="GO:0000906">
    <property type="term" value="F:6,7-dimethyl-8-ribityllumazine synthase activity"/>
    <property type="evidence" value="ECO:0007669"/>
    <property type="project" value="UniProtKB-EC"/>
</dbReference>
<sequence>MALNLALNTKCTLSALKGNSACVSRPSAKAWKLGGIRAPTQSIDRSIPTRWRCQASKDSDGEQATLQQQYTFHTPGSVQEPTAGEDTSEVVFAHQTPEEAGKWSGTQITHVGDTITNDAPKRIAIVIGEFHNVLMDQCLEDARLAAEAMGATVKKVVWVPGTYEAPLVTENLLQEADVDCVVVVGYIEKGSTLHGQEMGSTCSLLFKQLELKYGKPVGMGIIGPGATAEQAATRVAYAGNATRAAIRLCHYLDTIAN</sequence>
<protein>
    <recommendedName>
        <fullName evidence="3 7">6,7-dimethyl-8-ribityllumazine synthase</fullName>
        <shortName evidence="7">DMRL synthase</shortName>
        <ecNumber evidence="3 7">2.5.1.78</ecNumber>
    </recommendedName>
</protein>